<dbReference type="EMBL" id="JAJADQ010000013">
    <property type="protein sequence ID" value="MCB2380068.1"/>
    <property type="molecule type" value="Genomic_DNA"/>
</dbReference>
<dbReference type="InterPro" id="IPR021314">
    <property type="entry name" value="DUF2911"/>
</dbReference>
<organism evidence="2 3">
    <name type="scientific">Hymenobacter nitidus</name>
    <dbReference type="NCBI Taxonomy" id="2880929"/>
    <lineage>
        <taxon>Bacteria</taxon>
        <taxon>Pseudomonadati</taxon>
        <taxon>Bacteroidota</taxon>
        <taxon>Cytophagia</taxon>
        <taxon>Cytophagales</taxon>
        <taxon>Hymenobacteraceae</taxon>
        <taxon>Hymenobacter</taxon>
    </lineage>
</organism>
<reference evidence="2" key="1">
    <citation type="submission" date="2021-10" db="EMBL/GenBank/DDBJ databases">
        <authorList>
            <person name="Dean J.D."/>
            <person name="Kim M.K."/>
            <person name="Newey C.N."/>
            <person name="Stoker T.S."/>
            <person name="Thompson D.W."/>
            <person name="Grose J.H."/>
        </authorList>
    </citation>
    <scope>NUCLEOTIDE SEQUENCE</scope>
    <source>
        <strain evidence="2">BT635</strain>
    </source>
</reference>
<accession>A0ABS8AI06</accession>
<evidence type="ECO:0000256" key="1">
    <source>
        <dbReference type="SAM" id="SignalP"/>
    </source>
</evidence>
<comment type="caution">
    <text evidence="2">The sequence shown here is derived from an EMBL/GenBank/DDBJ whole genome shotgun (WGS) entry which is preliminary data.</text>
</comment>
<evidence type="ECO:0000313" key="2">
    <source>
        <dbReference type="EMBL" id="MCB2380068.1"/>
    </source>
</evidence>
<name>A0ABS8AI06_9BACT</name>
<keyword evidence="3" id="KW-1185">Reference proteome</keyword>
<evidence type="ECO:0000313" key="3">
    <source>
        <dbReference type="Proteomes" id="UP001165297"/>
    </source>
</evidence>
<proteinExistence type="predicted"/>
<feature type="chain" id="PRO_5046348119" evidence="1">
    <location>
        <begin position="26"/>
        <end position="182"/>
    </location>
</feature>
<dbReference type="Pfam" id="PF11138">
    <property type="entry name" value="DUF2911"/>
    <property type="match status" value="1"/>
</dbReference>
<keyword evidence="1" id="KW-0732">Signal</keyword>
<dbReference type="Proteomes" id="UP001165297">
    <property type="component" value="Unassembled WGS sequence"/>
</dbReference>
<sequence>MKNYRTLFSTALLLAGLLSASLSQAQTTAPAATAAAKPAPASPAATATGKIGAATVTVKYGSPSVKGRPIYGSLVPYGQVWRAGANEATTVEFSKDVMVQGKKLPAGTYSLFTIPTEKDWTVIFNKTAKQWGAYKYDEKQDALRVTATPRKAPAMTESLVYDVTKDGLVLRWENLELPVAIK</sequence>
<feature type="signal peptide" evidence="1">
    <location>
        <begin position="1"/>
        <end position="25"/>
    </location>
</feature>
<protein>
    <submittedName>
        <fullName evidence="2">DUF2911 domain-containing protein</fullName>
    </submittedName>
</protein>
<gene>
    <name evidence="2" type="ORF">LGH70_20910</name>
</gene>
<dbReference type="RefSeq" id="WP_226189721.1">
    <property type="nucleotide sequence ID" value="NZ_JAJADQ010000013.1"/>
</dbReference>